<gene>
    <name evidence="2" type="ORF">FEZ08_09990</name>
</gene>
<accession>A0A5R8Q9W0</accession>
<evidence type="ECO:0000256" key="1">
    <source>
        <dbReference type="SAM" id="Phobius"/>
    </source>
</evidence>
<reference evidence="2 3" key="1">
    <citation type="submission" date="2019-05" db="EMBL/GenBank/DDBJ databases">
        <title>Culicoidintestinum kansasii gen. nov., sp. nov. from the gastrointestinal tract of the biting midge, Culicoides sonorensis.</title>
        <authorList>
            <person name="Neupane S."/>
            <person name="Ghosh A."/>
            <person name="Gunther S."/>
            <person name="Martin K."/>
            <person name="Zurek L."/>
        </authorList>
    </citation>
    <scope>NUCLEOTIDE SEQUENCE [LARGE SCALE GENOMIC DNA]</scope>
    <source>
        <strain evidence="2 3">CS-1</strain>
    </source>
</reference>
<dbReference type="Proteomes" id="UP000306912">
    <property type="component" value="Unassembled WGS sequence"/>
</dbReference>
<dbReference type="AlphaFoldDB" id="A0A5R8Q9W0"/>
<keyword evidence="1" id="KW-0812">Transmembrane</keyword>
<organism evidence="2 3">
    <name type="scientific">Culicoidibacter larvae</name>
    <dbReference type="NCBI Taxonomy" id="2579976"/>
    <lineage>
        <taxon>Bacteria</taxon>
        <taxon>Bacillati</taxon>
        <taxon>Bacillota</taxon>
        <taxon>Culicoidibacteria</taxon>
        <taxon>Culicoidibacterales</taxon>
        <taxon>Culicoidibacteraceae</taxon>
        <taxon>Culicoidibacter</taxon>
    </lineage>
</organism>
<proteinExistence type="predicted"/>
<keyword evidence="1" id="KW-0472">Membrane</keyword>
<keyword evidence="1" id="KW-1133">Transmembrane helix</keyword>
<name>A0A5R8Q9W0_9FIRM</name>
<dbReference type="RefSeq" id="WP_138191936.1">
    <property type="nucleotide sequence ID" value="NZ_VBWP01000009.1"/>
</dbReference>
<comment type="caution">
    <text evidence="2">The sequence shown here is derived from an EMBL/GenBank/DDBJ whole genome shotgun (WGS) entry which is preliminary data.</text>
</comment>
<dbReference type="InParanoid" id="A0A5R8Q9W0"/>
<protein>
    <submittedName>
        <fullName evidence="2">Uncharacterized protein</fullName>
    </submittedName>
</protein>
<feature type="transmembrane region" description="Helical" evidence="1">
    <location>
        <begin position="17"/>
        <end position="36"/>
    </location>
</feature>
<evidence type="ECO:0000313" key="2">
    <source>
        <dbReference type="EMBL" id="TLG72149.1"/>
    </source>
</evidence>
<dbReference type="EMBL" id="VBWP01000009">
    <property type="protein sequence ID" value="TLG72149.1"/>
    <property type="molecule type" value="Genomic_DNA"/>
</dbReference>
<keyword evidence="3" id="KW-1185">Reference proteome</keyword>
<evidence type="ECO:0000313" key="3">
    <source>
        <dbReference type="Proteomes" id="UP000306912"/>
    </source>
</evidence>
<sequence length="98" mass="10714">MLNLKKLGKKISFIEKIIYSFTLVCLLATPMLVLSISSMKISLDKETGDLQTQITTQQVTNQATEVKISEHSTYNEIFGTAAADGMTQQGSNVQSLAD</sequence>